<keyword evidence="2" id="KW-0732">Signal</keyword>
<feature type="signal peptide" evidence="2">
    <location>
        <begin position="1"/>
        <end position="20"/>
    </location>
</feature>
<dbReference type="RefSeq" id="WP_107953768.1">
    <property type="nucleotide sequence ID" value="NZ_QAYE01000003.1"/>
</dbReference>
<comment type="caution">
    <text evidence="3">The sequence shown here is derived from an EMBL/GenBank/DDBJ whole genome shotgun (WGS) entry which is preliminary data.</text>
</comment>
<dbReference type="OrthoDB" id="7581188at2"/>
<name>A0A2T5U7I2_9SPHN</name>
<feature type="chain" id="PRO_5015654198" evidence="2">
    <location>
        <begin position="21"/>
        <end position="142"/>
    </location>
</feature>
<dbReference type="GeneID" id="91005552"/>
<proteinExistence type="predicted"/>
<gene>
    <name evidence="3" type="ORF">C8J25_103205</name>
</gene>
<dbReference type="Proteomes" id="UP000244013">
    <property type="component" value="Unassembled WGS sequence"/>
</dbReference>
<accession>A0A2T5U7I2</accession>
<evidence type="ECO:0000313" key="4">
    <source>
        <dbReference type="Proteomes" id="UP000244013"/>
    </source>
</evidence>
<feature type="region of interest" description="Disordered" evidence="1">
    <location>
        <begin position="53"/>
        <end position="73"/>
    </location>
</feature>
<sequence length="142" mass="14486">MFAIILSALLQASATTAAPAAPPVPERFSILVDPCATQTQDGNEVVVCGKSATTTPRLPMRDDRGPPDHAVASNPNLTAVRALELSDTPCAARQGGCQVGFGPPIAPIAKAAVGLIKSALAKKPDKRGRVPIDLDGPVGSVN</sequence>
<dbReference type="AlphaFoldDB" id="A0A2T5U7I2"/>
<organism evidence="3 4">
    <name type="scientific">Sphingomonas faeni</name>
    <dbReference type="NCBI Taxonomy" id="185950"/>
    <lineage>
        <taxon>Bacteria</taxon>
        <taxon>Pseudomonadati</taxon>
        <taxon>Pseudomonadota</taxon>
        <taxon>Alphaproteobacteria</taxon>
        <taxon>Sphingomonadales</taxon>
        <taxon>Sphingomonadaceae</taxon>
        <taxon>Sphingomonas</taxon>
    </lineage>
</organism>
<dbReference type="EMBL" id="QAYE01000003">
    <property type="protein sequence ID" value="PTW47486.1"/>
    <property type="molecule type" value="Genomic_DNA"/>
</dbReference>
<evidence type="ECO:0000313" key="3">
    <source>
        <dbReference type="EMBL" id="PTW47486.1"/>
    </source>
</evidence>
<protein>
    <submittedName>
        <fullName evidence="3">Uncharacterized protein</fullName>
    </submittedName>
</protein>
<evidence type="ECO:0000256" key="1">
    <source>
        <dbReference type="SAM" id="MobiDB-lite"/>
    </source>
</evidence>
<evidence type="ECO:0000256" key="2">
    <source>
        <dbReference type="SAM" id="SignalP"/>
    </source>
</evidence>
<reference evidence="3 4" key="1">
    <citation type="submission" date="2018-04" db="EMBL/GenBank/DDBJ databases">
        <title>Genomic Encyclopedia of Type Strains, Phase III (KMG-III): the genomes of soil and plant-associated and newly described type strains.</title>
        <authorList>
            <person name="Whitman W."/>
        </authorList>
    </citation>
    <scope>NUCLEOTIDE SEQUENCE [LARGE SCALE GENOMIC DNA]</scope>
    <source>
        <strain evidence="3 4">MA-olki</strain>
    </source>
</reference>